<organism evidence="4 5">
    <name type="scientific">Yersinia intermedia</name>
    <dbReference type="NCBI Taxonomy" id="631"/>
    <lineage>
        <taxon>Bacteria</taxon>
        <taxon>Pseudomonadati</taxon>
        <taxon>Pseudomonadota</taxon>
        <taxon>Gammaproteobacteria</taxon>
        <taxon>Enterobacterales</taxon>
        <taxon>Yersiniaceae</taxon>
        <taxon>Yersinia</taxon>
    </lineage>
</organism>
<dbReference type="Pfam" id="PF01012">
    <property type="entry name" value="ETF"/>
    <property type="match status" value="1"/>
</dbReference>
<dbReference type="Proteomes" id="UP000043316">
    <property type="component" value="Unassembled WGS sequence"/>
</dbReference>
<accession>A0A0H5MAK0</accession>
<dbReference type="InterPro" id="IPR014730">
    <property type="entry name" value="ETF_a/b_N"/>
</dbReference>
<dbReference type="InterPro" id="IPR012255">
    <property type="entry name" value="ETF_b"/>
</dbReference>
<evidence type="ECO:0000313" key="4">
    <source>
        <dbReference type="EMBL" id="CRY54096.1"/>
    </source>
</evidence>
<sequence length="254" mass="27425">MKIITCFKLVPEEQDIAVTAEQTLNFERADAKISQFDLNGIEAAVQLSGEDGQVMALSVGGKFLDNTKVRKDVLSRGPHELYLVQDAALERALPNDTAQVIAAAANKIGFDLMLFGEGSGDLYAQQVGLLVGEMLQVPALNAVSSIQVVDGGVLIERTLEDEVEVLVLPLPAVLCVTSDINVPKVPSMKAILGAGKKPVTQWTASDIGWSLAQPYTELCQIRVPPQAERKHIIFENDSPETIAELAEHLKKALN</sequence>
<dbReference type="EMBL" id="CWJI01000001">
    <property type="protein sequence ID" value="CRY54096.1"/>
    <property type="molecule type" value="Genomic_DNA"/>
</dbReference>
<dbReference type="PANTHER" id="PTHR21294">
    <property type="entry name" value="ELECTRON TRANSFER FLAVOPROTEIN BETA-SUBUNIT"/>
    <property type="match status" value="1"/>
</dbReference>
<dbReference type="Gene3D" id="3.40.50.620">
    <property type="entry name" value="HUPs"/>
    <property type="match status" value="1"/>
</dbReference>
<keyword evidence="2" id="KW-0249">Electron transport</keyword>
<dbReference type="GeneID" id="61814407"/>
<protein>
    <submittedName>
        <fullName evidence="4">Electron transfer flavoprotein small subunit</fullName>
    </submittedName>
</protein>
<feature type="domain" description="Electron transfer flavoprotein alpha/beta-subunit N-terminal" evidence="3">
    <location>
        <begin position="23"/>
        <end position="211"/>
    </location>
</feature>
<dbReference type="RefSeq" id="WP_019209768.1">
    <property type="nucleotide sequence ID" value="NZ_CWJI01000001.1"/>
</dbReference>
<dbReference type="InterPro" id="IPR014729">
    <property type="entry name" value="Rossmann-like_a/b/a_fold"/>
</dbReference>
<reference evidence="5" key="1">
    <citation type="submission" date="2015-03" db="EMBL/GenBank/DDBJ databases">
        <authorList>
            <consortium name="Pathogen Informatics"/>
        </authorList>
    </citation>
    <scope>NUCLEOTIDE SEQUENCE [LARGE SCALE GENOMIC DNA]</scope>
    <source>
        <strain evidence="5">R148</strain>
    </source>
</reference>
<proteinExistence type="inferred from homology"/>
<dbReference type="SMART" id="SM00893">
    <property type="entry name" value="ETF"/>
    <property type="match status" value="1"/>
</dbReference>
<dbReference type="InterPro" id="IPR000049">
    <property type="entry name" value="ET-Flavoprotein_bsu_CS"/>
</dbReference>
<dbReference type="FunFam" id="3.40.50.620:FF:000072">
    <property type="entry name" value="Protein FixA homolog"/>
    <property type="match status" value="1"/>
</dbReference>
<evidence type="ECO:0000256" key="2">
    <source>
        <dbReference type="ARBA" id="ARBA00022982"/>
    </source>
</evidence>
<evidence type="ECO:0000259" key="3">
    <source>
        <dbReference type="SMART" id="SM00893"/>
    </source>
</evidence>
<evidence type="ECO:0000313" key="5">
    <source>
        <dbReference type="Proteomes" id="UP000043316"/>
    </source>
</evidence>
<dbReference type="SUPFAM" id="SSF52402">
    <property type="entry name" value="Adenine nucleotide alpha hydrolases-like"/>
    <property type="match status" value="1"/>
</dbReference>
<dbReference type="AlphaFoldDB" id="A0A0H5MAK0"/>
<dbReference type="CDD" id="cd01714">
    <property type="entry name" value="ETF_beta"/>
    <property type="match status" value="1"/>
</dbReference>
<dbReference type="PROSITE" id="PS01065">
    <property type="entry name" value="ETF_BETA"/>
    <property type="match status" value="1"/>
</dbReference>
<dbReference type="PANTHER" id="PTHR21294:SF21">
    <property type="entry name" value="ELECTRON TRANSFER FLAVOPROTEIN SUBUNIT YDIQ-RELATED"/>
    <property type="match status" value="1"/>
</dbReference>
<dbReference type="InterPro" id="IPR033948">
    <property type="entry name" value="ETF_beta_N"/>
</dbReference>
<comment type="similarity">
    <text evidence="1">Belongs to the ETF beta-subunit/FixA family.</text>
</comment>
<keyword evidence="2" id="KW-0813">Transport</keyword>
<dbReference type="GO" id="GO:0009055">
    <property type="term" value="F:electron transfer activity"/>
    <property type="evidence" value="ECO:0007669"/>
    <property type="project" value="InterPro"/>
</dbReference>
<name>A0A0H5MAK0_YERIN</name>
<evidence type="ECO:0000256" key="1">
    <source>
        <dbReference type="ARBA" id="ARBA00007557"/>
    </source>
</evidence>
<dbReference type="PIRSF" id="PIRSF000090">
    <property type="entry name" value="Beta-ETF"/>
    <property type="match status" value="1"/>
</dbReference>
<gene>
    <name evidence="4" type="primary">etfB</name>
    <name evidence="4" type="ORF">ERS008476_01009</name>
</gene>
<dbReference type="NCBIfam" id="NF002888">
    <property type="entry name" value="PRK03359.1"/>
    <property type="match status" value="1"/>
</dbReference>
<dbReference type="NCBIfam" id="NF008998">
    <property type="entry name" value="PRK12342.1"/>
    <property type="match status" value="1"/>
</dbReference>